<dbReference type="EMBL" id="GL349551">
    <property type="protein sequence ID" value="KNC46731.1"/>
    <property type="molecule type" value="Genomic_DNA"/>
</dbReference>
<protein>
    <submittedName>
        <fullName evidence="1">Uncharacterized protein</fullName>
    </submittedName>
</protein>
<gene>
    <name evidence="1" type="ORF">AMSG_11538</name>
</gene>
<name>A0A0L0D3J7_THETB</name>
<dbReference type="GeneID" id="25569468"/>
<evidence type="ECO:0000313" key="1">
    <source>
        <dbReference type="EMBL" id="KNC46731.1"/>
    </source>
</evidence>
<evidence type="ECO:0000313" key="2">
    <source>
        <dbReference type="Proteomes" id="UP000054408"/>
    </source>
</evidence>
<organism evidence="1 2">
    <name type="scientific">Thecamonas trahens ATCC 50062</name>
    <dbReference type="NCBI Taxonomy" id="461836"/>
    <lineage>
        <taxon>Eukaryota</taxon>
        <taxon>Apusozoa</taxon>
        <taxon>Apusomonadida</taxon>
        <taxon>Apusomonadidae</taxon>
        <taxon>Thecamonas</taxon>
    </lineage>
</organism>
<sequence>TCLRSRLSGLTSDPSSPLLLLTRAVVMAATKLETSSAMVDVLTRAVTDAADLVSGLSGQVTQLRGEVTQLRGIVMHKRGIVITLEQRSDAPDMSADEKADLEAELRVANNELRVGQG</sequence>
<proteinExistence type="predicted"/>
<dbReference type="Proteomes" id="UP000054408">
    <property type="component" value="Unassembled WGS sequence"/>
</dbReference>
<dbReference type="RefSeq" id="XP_013752582.1">
    <property type="nucleotide sequence ID" value="XM_013897128.1"/>
</dbReference>
<feature type="non-terminal residue" evidence="1">
    <location>
        <position position="1"/>
    </location>
</feature>
<reference evidence="1 2" key="1">
    <citation type="submission" date="2010-05" db="EMBL/GenBank/DDBJ databases">
        <title>The Genome Sequence of Thecamonas trahens ATCC 50062.</title>
        <authorList>
            <consortium name="The Broad Institute Genome Sequencing Platform"/>
            <person name="Russ C."/>
            <person name="Cuomo C."/>
            <person name="Shea T."/>
            <person name="Young S.K."/>
            <person name="Zeng Q."/>
            <person name="Koehrsen M."/>
            <person name="Haas B."/>
            <person name="Borodovsky M."/>
            <person name="Guigo R."/>
            <person name="Alvarado L."/>
            <person name="Berlin A."/>
            <person name="Bochicchio J."/>
            <person name="Borenstein D."/>
            <person name="Chapman S."/>
            <person name="Chen Z."/>
            <person name="Freedman E."/>
            <person name="Gellesch M."/>
            <person name="Goldberg J."/>
            <person name="Griggs A."/>
            <person name="Gujja S."/>
            <person name="Heilman E."/>
            <person name="Heiman D."/>
            <person name="Hepburn T."/>
            <person name="Howarth C."/>
            <person name="Jen D."/>
            <person name="Larson L."/>
            <person name="Mehta T."/>
            <person name="Park D."/>
            <person name="Pearson M."/>
            <person name="Roberts A."/>
            <person name="Saif S."/>
            <person name="Shenoy N."/>
            <person name="Sisk P."/>
            <person name="Stolte C."/>
            <person name="Sykes S."/>
            <person name="Thomson T."/>
            <person name="Walk T."/>
            <person name="White J."/>
            <person name="Yandava C."/>
            <person name="Burger G."/>
            <person name="Gray M.W."/>
            <person name="Holland P.W.H."/>
            <person name="King N."/>
            <person name="Lang F.B.F."/>
            <person name="Roger A.J."/>
            <person name="Ruiz-Trillo I."/>
            <person name="Lander E."/>
            <person name="Nusbaum C."/>
        </authorList>
    </citation>
    <scope>NUCLEOTIDE SEQUENCE [LARGE SCALE GENOMIC DNA]</scope>
    <source>
        <strain evidence="1 2">ATCC 50062</strain>
    </source>
</reference>
<accession>A0A0L0D3J7</accession>
<keyword evidence="2" id="KW-1185">Reference proteome</keyword>
<dbReference type="AlphaFoldDB" id="A0A0L0D3J7"/>